<organism evidence="3">
    <name type="scientific">Knufia peltigerae</name>
    <dbReference type="NCBI Taxonomy" id="1002370"/>
    <lineage>
        <taxon>Eukaryota</taxon>
        <taxon>Fungi</taxon>
        <taxon>Dikarya</taxon>
        <taxon>Ascomycota</taxon>
        <taxon>Pezizomycotina</taxon>
        <taxon>Eurotiomycetes</taxon>
        <taxon>Chaetothyriomycetidae</taxon>
        <taxon>Chaetothyriales</taxon>
        <taxon>Trichomeriaceae</taxon>
        <taxon>Knufia</taxon>
    </lineage>
</organism>
<dbReference type="PANTHER" id="PTHR36933">
    <property type="entry name" value="SLL0788 PROTEIN"/>
    <property type="match status" value="1"/>
</dbReference>
<keyword evidence="1" id="KW-1133">Transmembrane helix</keyword>
<proteinExistence type="predicted"/>
<name>A0AA38XXV2_9EURO</name>
<feature type="domain" description="DUF305" evidence="2">
    <location>
        <begin position="92"/>
        <end position="146"/>
    </location>
</feature>
<reference evidence="3" key="1">
    <citation type="submission" date="2022-10" db="EMBL/GenBank/DDBJ databases">
        <title>Culturing micro-colonial fungi from biological soil crusts in the Mojave desert and describing Neophaeococcomyces mojavensis, and introducing the new genera and species Taxawa tesnikishii.</title>
        <authorList>
            <person name="Kurbessoian T."/>
            <person name="Stajich J.E."/>
        </authorList>
    </citation>
    <scope>NUCLEOTIDE SEQUENCE</scope>
    <source>
        <strain evidence="3">TK_35</strain>
    </source>
</reference>
<evidence type="ECO:0000259" key="2">
    <source>
        <dbReference type="Pfam" id="PF03713"/>
    </source>
</evidence>
<dbReference type="Pfam" id="PF03713">
    <property type="entry name" value="DUF305"/>
    <property type="match status" value="1"/>
</dbReference>
<evidence type="ECO:0000313" key="3">
    <source>
        <dbReference type="EMBL" id="KAJ9627468.1"/>
    </source>
</evidence>
<protein>
    <recommendedName>
        <fullName evidence="2">DUF305 domain-containing protein</fullName>
    </recommendedName>
</protein>
<accession>A0AA38XXV2</accession>
<keyword evidence="1" id="KW-0472">Membrane</keyword>
<sequence>MNHRSHYARLIVMMVLSFLVMYAFMYAMVDRWENVYGNVNQFYMAGLMASPMLLIEIVLMSTMYPNRRWNVLLCLGALFFMAACWIGIREQAAVSDRQFIRSMIPHHAGAILMCEQTNLSDPELQALCNEIVDSQRAEIAQMKALLGEEI</sequence>
<dbReference type="AlphaFoldDB" id="A0AA38XXV2"/>
<gene>
    <name evidence="3" type="ORF">H2204_009695</name>
</gene>
<dbReference type="Gene3D" id="1.20.1260.10">
    <property type="match status" value="1"/>
</dbReference>
<dbReference type="PANTHER" id="PTHR36933:SF1">
    <property type="entry name" value="SLL0788 PROTEIN"/>
    <property type="match status" value="1"/>
</dbReference>
<keyword evidence="1" id="KW-0812">Transmembrane</keyword>
<feature type="transmembrane region" description="Helical" evidence="1">
    <location>
        <begin position="7"/>
        <end position="29"/>
    </location>
</feature>
<feature type="transmembrane region" description="Helical" evidence="1">
    <location>
        <begin position="71"/>
        <end position="88"/>
    </location>
</feature>
<feature type="transmembrane region" description="Helical" evidence="1">
    <location>
        <begin position="41"/>
        <end position="59"/>
    </location>
</feature>
<dbReference type="EMBL" id="JAPDRN010000077">
    <property type="protein sequence ID" value="KAJ9627468.1"/>
    <property type="molecule type" value="Genomic_DNA"/>
</dbReference>
<dbReference type="InterPro" id="IPR012347">
    <property type="entry name" value="Ferritin-like"/>
</dbReference>
<evidence type="ECO:0000256" key="1">
    <source>
        <dbReference type="SAM" id="Phobius"/>
    </source>
</evidence>
<dbReference type="InterPro" id="IPR005183">
    <property type="entry name" value="DUF305_CopM-like"/>
</dbReference>
<comment type="caution">
    <text evidence="3">The sequence shown here is derived from an EMBL/GenBank/DDBJ whole genome shotgun (WGS) entry which is preliminary data.</text>
</comment>